<keyword evidence="2" id="KW-1185">Reference proteome</keyword>
<dbReference type="Proteomes" id="UP000828941">
    <property type="component" value="Chromosome 3"/>
</dbReference>
<accession>A0ACB9PVY4</accession>
<organism evidence="1 2">
    <name type="scientific">Bauhinia variegata</name>
    <name type="common">Purple orchid tree</name>
    <name type="synonym">Phanera variegata</name>
    <dbReference type="NCBI Taxonomy" id="167791"/>
    <lineage>
        <taxon>Eukaryota</taxon>
        <taxon>Viridiplantae</taxon>
        <taxon>Streptophyta</taxon>
        <taxon>Embryophyta</taxon>
        <taxon>Tracheophyta</taxon>
        <taxon>Spermatophyta</taxon>
        <taxon>Magnoliopsida</taxon>
        <taxon>eudicotyledons</taxon>
        <taxon>Gunneridae</taxon>
        <taxon>Pentapetalae</taxon>
        <taxon>rosids</taxon>
        <taxon>fabids</taxon>
        <taxon>Fabales</taxon>
        <taxon>Fabaceae</taxon>
        <taxon>Cercidoideae</taxon>
        <taxon>Cercideae</taxon>
        <taxon>Bauhiniinae</taxon>
        <taxon>Bauhinia</taxon>
    </lineage>
</organism>
<proteinExistence type="predicted"/>
<evidence type="ECO:0000313" key="1">
    <source>
        <dbReference type="EMBL" id="KAI4352194.1"/>
    </source>
</evidence>
<evidence type="ECO:0000313" key="2">
    <source>
        <dbReference type="Proteomes" id="UP000828941"/>
    </source>
</evidence>
<dbReference type="EMBL" id="CM039428">
    <property type="protein sequence ID" value="KAI4352194.1"/>
    <property type="molecule type" value="Genomic_DNA"/>
</dbReference>
<comment type="caution">
    <text evidence="1">The sequence shown here is derived from an EMBL/GenBank/DDBJ whole genome shotgun (WGS) entry which is preliminary data.</text>
</comment>
<name>A0ACB9PVY4_BAUVA</name>
<gene>
    <name evidence="1" type="ORF">L6164_006468</name>
</gene>
<reference evidence="1 2" key="1">
    <citation type="journal article" date="2022" name="DNA Res.">
        <title>Chromosomal-level genome assembly of the orchid tree Bauhinia variegata (Leguminosae; Cercidoideae) supports the allotetraploid origin hypothesis of Bauhinia.</title>
        <authorList>
            <person name="Zhong Y."/>
            <person name="Chen Y."/>
            <person name="Zheng D."/>
            <person name="Pang J."/>
            <person name="Liu Y."/>
            <person name="Luo S."/>
            <person name="Meng S."/>
            <person name="Qian L."/>
            <person name="Wei D."/>
            <person name="Dai S."/>
            <person name="Zhou R."/>
        </authorList>
    </citation>
    <scope>NUCLEOTIDE SEQUENCE [LARGE SCALE GENOMIC DNA]</scope>
    <source>
        <strain evidence="1">BV-YZ2020</strain>
    </source>
</reference>
<protein>
    <submittedName>
        <fullName evidence="1">Uncharacterized protein</fullName>
    </submittedName>
</protein>
<sequence>MLSYSSLFPYEVLKLLVDDEMKLKIFMRIFFILSCGINDESDETDEQEIENEDMNPSRICIYGFPLLERGFLNRFEISSYVKLLDMLIDHPEDVKELRECKSGGHSFRLWQSTPDSVNITSVRMVAKRKILNSATVSPKKPELDRDSDLRTQLPVTPASKTKALSSSRLKSIFLHDWWLVKAQAEGLAVGGVASTETLGERVFCSTVITKRHETNVLETKDGITVVLSGFINRSRTYQNGFPLEICDDFLFGFPHNWEEYTAKGFGEHTNVANGFGDSNTCSQKQAAFSIDGDLTYCWLPSNICNDLVKWQGNVSEVSELIDTMERNNTMNTTECIPKEDNKILKRTQPEENQMHNGENEICNDPRKRQGNVSQQSEPTDTIEHNNAVKTTDCIHKEDVRTLKGSQPKDNQVHNVENGVLSVTNTRRDKSGCQTVMNRNSTTPCGEHSVSGCRTPISTTEEKKSVGEKKPLEDVGDSCRRVTRSISKRSQKTMPIASKEIKVKCVRTPLPIASKEIKVKCVRTPVPIASKEIKVNCVRAPVRRSARLCNLRK</sequence>